<dbReference type="RefSeq" id="WP_185163265.1">
    <property type="nucleotide sequence ID" value="NZ_JACKWY010000001.1"/>
</dbReference>
<dbReference type="InterPro" id="IPR021683">
    <property type="entry name" value="DUF3267"/>
</dbReference>
<dbReference type="EMBL" id="JACKWY010000001">
    <property type="protein sequence ID" value="MBB6713448.1"/>
    <property type="molecule type" value="Genomic_DNA"/>
</dbReference>
<keyword evidence="1" id="KW-1133">Transmembrane helix</keyword>
<evidence type="ECO:0000313" key="2">
    <source>
        <dbReference type="EMBL" id="MBB6713448.1"/>
    </source>
</evidence>
<evidence type="ECO:0000256" key="1">
    <source>
        <dbReference type="SAM" id="Phobius"/>
    </source>
</evidence>
<feature type="transmembrane region" description="Helical" evidence="1">
    <location>
        <begin position="37"/>
        <end position="58"/>
    </location>
</feature>
<feature type="transmembrane region" description="Helical" evidence="1">
    <location>
        <begin position="165"/>
        <end position="185"/>
    </location>
</feature>
<keyword evidence="1" id="KW-0472">Membrane</keyword>
<gene>
    <name evidence="2" type="ORF">H7E68_01710</name>
</gene>
<reference evidence="2 3" key="1">
    <citation type="submission" date="2020-08" db="EMBL/GenBank/DDBJ databases">
        <title>Clostridia isolated from Swiss meat.</title>
        <authorList>
            <person name="Wambui J."/>
            <person name="Stevens M.J.A."/>
            <person name="Stephan R."/>
        </authorList>
    </citation>
    <scope>NUCLEOTIDE SEQUENCE [LARGE SCALE GENOMIC DNA]</scope>
    <source>
        <strain evidence="2 3">CM001</strain>
    </source>
</reference>
<protein>
    <submittedName>
        <fullName evidence="2">DUF3267 domain-containing protein</fullName>
    </submittedName>
</protein>
<feature type="transmembrane region" description="Helical" evidence="1">
    <location>
        <begin position="131"/>
        <end position="153"/>
    </location>
</feature>
<dbReference type="AlphaFoldDB" id="A0A7X0VPZ2"/>
<comment type="caution">
    <text evidence="2">The sequence shown here is derived from an EMBL/GenBank/DDBJ whole genome shotgun (WGS) entry which is preliminary data.</text>
</comment>
<keyword evidence="1" id="KW-0812">Transmembrane</keyword>
<proteinExistence type="predicted"/>
<sequence>MYTIKYMGKYKDESQILKGDLPKQAIQYKEPDNVTSAFLIGALISSPIIIILLVLILFKIEIWNITFKNINVLNLVITTMIASILSLVFVIIHEFLHAFCYPKNVIKEIWFKPNELAAFVYCNAPVSKGNFIWIVSCPNVVLGLIPYILWMLGVFDSNSLVSQTIIIFAMLNIISCVGDYLNAYLTIKQVPQNALVQNYGFHTYWFL</sequence>
<name>A0A7X0VPZ2_9CLOT</name>
<evidence type="ECO:0000313" key="3">
    <source>
        <dbReference type="Proteomes" id="UP000585258"/>
    </source>
</evidence>
<dbReference type="Proteomes" id="UP000585258">
    <property type="component" value="Unassembled WGS sequence"/>
</dbReference>
<feature type="transmembrane region" description="Helical" evidence="1">
    <location>
        <begin position="70"/>
        <end position="92"/>
    </location>
</feature>
<dbReference type="Pfam" id="PF11667">
    <property type="entry name" value="DUF3267"/>
    <property type="match status" value="1"/>
</dbReference>
<organism evidence="2 3">
    <name type="scientific">Clostridium gasigenes</name>
    <dbReference type="NCBI Taxonomy" id="94869"/>
    <lineage>
        <taxon>Bacteria</taxon>
        <taxon>Bacillati</taxon>
        <taxon>Bacillota</taxon>
        <taxon>Clostridia</taxon>
        <taxon>Eubacteriales</taxon>
        <taxon>Clostridiaceae</taxon>
        <taxon>Clostridium</taxon>
    </lineage>
</organism>
<accession>A0A7X0VPZ2</accession>